<dbReference type="Proteomes" id="UP001056978">
    <property type="component" value="Chromosome 13"/>
</dbReference>
<organism evidence="1 2">
    <name type="scientific">Plasmodium brasilianum</name>
    <dbReference type="NCBI Taxonomy" id="5824"/>
    <lineage>
        <taxon>Eukaryota</taxon>
        <taxon>Sar</taxon>
        <taxon>Alveolata</taxon>
        <taxon>Apicomplexa</taxon>
        <taxon>Aconoidasida</taxon>
        <taxon>Haemosporida</taxon>
        <taxon>Plasmodiidae</taxon>
        <taxon>Plasmodium</taxon>
        <taxon>Plasmodium (Plasmodium)</taxon>
    </lineage>
</organism>
<evidence type="ECO:0000313" key="2">
    <source>
        <dbReference type="Proteomes" id="UP001056978"/>
    </source>
</evidence>
<protein>
    <submittedName>
        <fullName evidence="1">Uncharacterized protein</fullName>
    </submittedName>
</protein>
<name>A0ACB9Y462_PLABR</name>
<proteinExistence type="predicted"/>
<comment type="caution">
    <text evidence="1">The sequence shown here is derived from an EMBL/GenBank/DDBJ whole genome shotgun (WGS) entry which is preliminary data.</text>
</comment>
<evidence type="ECO:0000313" key="1">
    <source>
        <dbReference type="EMBL" id="KAI4835606.1"/>
    </source>
</evidence>
<gene>
    <name evidence="1" type="ORF">MKS88_004818</name>
</gene>
<accession>A0ACB9Y462</accession>
<keyword evidence="2" id="KW-1185">Reference proteome</keyword>
<dbReference type="EMBL" id="CM043781">
    <property type="protein sequence ID" value="KAI4835606.1"/>
    <property type="molecule type" value="Genomic_DNA"/>
</dbReference>
<sequence>MFKILLIMLPLVLLVQAIFSSSRLVHNNERTFVGLKNNRTYEHVHSKKKKHSVLFHIRNVHFSGSICNELNKNCGGNNWLGANANNMGKVHRKRIALGCHLNGSNLEDTYNKKIYNSLMLLKNNRNRDCEKLKLIYKYIFHNLSSYNSHEITNILYCTYFFSIILKKEDLYRLIKRLKLLTFNNNRKEDNIYNLFLNLLRIKIPKENADKKIIFILNNFINDLSHNLLLYDNQSKNFLNYIYYIKEIQLIYNHDLCSWIDKKYLDNSCLNFLQSFQNSIVRHNRNLDYVFINEVIDILYELNCQISEIKMYNYTIPIFIKDLNLIIECISMKNTFDGTLIVIPYFLQRYKLFKKLNFKVLLLYKQLVPQRVEEKVEYVKKAIYDIIK</sequence>
<reference evidence="1" key="1">
    <citation type="submission" date="2022-06" db="EMBL/GenBank/DDBJ databases">
        <title>The First Complete Genome of the Simian Malaria Parasite Plasmodium brasilianum.</title>
        <authorList>
            <person name="Bajic M."/>
            <person name="Ravishankar S."/>
        </authorList>
    </citation>
    <scope>NUCLEOTIDE SEQUENCE</scope>
    <source>
        <strain evidence="1">Bolivian I</strain>
    </source>
</reference>